<organism evidence="3 4">
    <name type="scientific">Kineobactrum sediminis</name>
    <dbReference type="NCBI Taxonomy" id="1905677"/>
    <lineage>
        <taxon>Bacteria</taxon>
        <taxon>Pseudomonadati</taxon>
        <taxon>Pseudomonadota</taxon>
        <taxon>Gammaproteobacteria</taxon>
        <taxon>Cellvibrionales</taxon>
        <taxon>Halieaceae</taxon>
        <taxon>Kineobactrum</taxon>
    </lineage>
</organism>
<accession>A0A2N5Y6A9</accession>
<evidence type="ECO:0000259" key="2">
    <source>
        <dbReference type="Pfam" id="PF00266"/>
    </source>
</evidence>
<evidence type="ECO:0000313" key="4">
    <source>
        <dbReference type="Proteomes" id="UP000234845"/>
    </source>
</evidence>
<keyword evidence="3" id="KW-0808">Transferase</keyword>
<dbReference type="EMBL" id="PKLZ01000001">
    <property type="protein sequence ID" value="PLW83911.1"/>
    <property type="molecule type" value="Genomic_DNA"/>
</dbReference>
<dbReference type="Proteomes" id="UP000234845">
    <property type="component" value="Unassembled WGS sequence"/>
</dbReference>
<comment type="caution">
    <text evidence="3">The sequence shown here is derived from an EMBL/GenBank/DDBJ whole genome shotgun (WGS) entry which is preliminary data.</text>
</comment>
<feature type="domain" description="Aminotransferase class V" evidence="2">
    <location>
        <begin position="82"/>
        <end position="392"/>
    </location>
</feature>
<dbReference type="PANTHER" id="PTHR43586:SF15">
    <property type="entry name" value="BLR3095 PROTEIN"/>
    <property type="match status" value="1"/>
</dbReference>
<dbReference type="GO" id="GO:0008483">
    <property type="term" value="F:transaminase activity"/>
    <property type="evidence" value="ECO:0007669"/>
    <property type="project" value="UniProtKB-KW"/>
</dbReference>
<proteinExistence type="predicted"/>
<dbReference type="AlphaFoldDB" id="A0A2N5Y6A9"/>
<evidence type="ECO:0000256" key="1">
    <source>
        <dbReference type="ARBA" id="ARBA00022898"/>
    </source>
</evidence>
<gene>
    <name evidence="3" type="ORF">CWI75_00690</name>
</gene>
<dbReference type="InterPro" id="IPR000192">
    <property type="entry name" value="Aminotrans_V_dom"/>
</dbReference>
<dbReference type="SUPFAM" id="SSF53383">
    <property type="entry name" value="PLP-dependent transferases"/>
    <property type="match status" value="1"/>
</dbReference>
<protein>
    <submittedName>
        <fullName evidence="3">Aminotransferase V</fullName>
    </submittedName>
</protein>
<name>A0A2N5Y6A9_9GAMM</name>
<keyword evidence="3" id="KW-0032">Aminotransferase</keyword>
<dbReference type="InterPro" id="IPR015421">
    <property type="entry name" value="PyrdxlP-dep_Trfase_major"/>
</dbReference>
<evidence type="ECO:0000313" key="3">
    <source>
        <dbReference type="EMBL" id="PLW83911.1"/>
    </source>
</evidence>
<dbReference type="PANTHER" id="PTHR43586">
    <property type="entry name" value="CYSTEINE DESULFURASE"/>
    <property type="match status" value="1"/>
</dbReference>
<reference evidence="4" key="1">
    <citation type="submission" date="2017-11" db="EMBL/GenBank/DDBJ databases">
        <title>The draft genome sequence of Chromatocurvus sp. F02.</title>
        <authorList>
            <person name="Du Z.-J."/>
            <person name="Chang Y.-Q."/>
        </authorList>
    </citation>
    <scope>NUCLEOTIDE SEQUENCE [LARGE SCALE GENOMIC DNA]</scope>
    <source>
        <strain evidence="4">F02</strain>
    </source>
</reference>
<dbReference type="Gene3D" id="3.40.640.10">
    <property type="entry name" value="Type I PLP-dependent aspartate aminotransferase-like (Major domain)"/>
    <property type="match status" value="1"/>
</dbReference>
<dbReference type="InterPro" id="IPR015424">
    <property type="entry name" value="PyrdxlP-dep_Trfase"/>
</dbReference>
<dbReference type="Pfam" id="PF00266">
    <property type="entry name" value="Aminotran_5"/>
    <property type="match status" value="1"/>
</dbReference>
<dbReference type="Gene3D" id="3.90.1150.10">
    <property type="entry name" value="Aspartate Aminotransferase, domain 1"/>
    <property type="match status" value="1"/>
</dbReference>
<dbReference type="InterPro" id="IPR015422">
    <property type="entry name" value="PyrdxlP-dep_Trfase_small"/>
</dbReference>
<keyword evidence="4" id="KW-1185">Reference proteome</keyword>
<sequence length="406" mass="44304">MGSSRRHSGHPDHFLYSLTQGHRDPMDINAVRSHFPILSRKTYLNSCSYGALADSVRRAMEQYLDDRDSRGACWEQWVGDQEMLRDSTATLLGAQASEIALVSSLSAGLNAFVSCLDFAGSRNKVVVTSHDFPTTAQIWHAQKPRGANIQRVELDDCTDPENVLELFANAIDATTAVVCVPYICYRNGRKLDVGAIAKLAHAQGALMVVDAYQAVGTFPVDVKALDADVLLGGYLKYLMGTAGMAYMYVKDELVEKLLPTTSGWFAQEDVSAMAIADNVPAHSARRFEDGTPNVSAIGACRAGLDILHDTGMDAITRQNVLVTDAIKREAAARGWISATGDWPHGAMIALRSTDMMKLVTQLGDAGVVISCRDGNIRISPHFYNDENDIKALFKALDENSELMVRE</sequence>
<keyword evidence="1" id="KW-0663">Pyridoxal phosphate</keyword>